<evidence type="ECO:0000256" key="2">
    <source>
        <dbReference type="SAM" id="MobiDB-lite"/>
    </source>
</evidence>
<dbReference type="InterPro" id="IPR008258">
    <property type="entry name" value="Transglycosylase_SLT_dom_1"/>
</dbReference>
<gene>
    <name evidence="4" type="ORF">SAMN05444006_10842</name>
</gene>
<feature type="domain" description="Transglycosylase SLT" evidence="3">
    <location>
        <begin position="140"/>
        <end position="197"/>
    </location>
</feature>
<comment type="similarity">
    <text evidence="1">Belongs to the virb1 family.</text>
</comment>
<evidence type="ECO:0000313" key="5">
    <source>
        <dbReference type="Proteomes" id="UP000199541"/>
    </source>
</evidence>
<dbReference type="EMBL" id="FNOB01000008">
    <property type="protein sequence ID" value="SDW92764.1"/>
    <property type="molecule type" value="Genomic_DNA"/>
</dbReference>
<keyword evidence="5" id="KW-1185">Reference proteome</keyword>
<reference evidence="4 5" key="1">
    <citation type="submission" date="2016-10" db="EMBL/GenBank/DDBJ databases">
        <authorList>
            <person name="Varghese N."/>
            <person name="Submissions S."/>
        </authorList>
    </citation>
    <scope>NUCLEOTIDE SEQUENCE [LARGE SCALE GENOMIC DNA]</scope>
    <source>
        <strain evidence="4 5">DSM 24802</strain>
    </source>
</reference>
<proteinExistence type="inferred from homology"/>
<dbReference type="Proteomes" id="UP000199541">
    <property type="component" value="Unassembled WGS sequence"/>
</dbReference>
<feature type="region of interest" description="Disordered" evidence="2">
    <location>
        <begin position="223"/>
        <end position="248"/>
    </location>
</feature>
<dbReference type="InterPro" id="IPR023346">
    <property type="entry name" value="Lysozyme-like_dom_sf"/>
</dbReference>
<protein>
    <submittedName>
        <fullName evidence="4">Transglycosylase SLT domain-containing protein</fullName>
    </submittedName>
</protein>
<name>A0A1H2XJV6_9RHOB</name>
<evidence type="ECO:0000313" key="4">
    <source>
        <dbReference type="EMBL" id="SDW92764.1"/>
    </source>
</evidence>
<sequence length="278" mass="29446">MTGPRPGSRCKRNGRMPDNSGIVRALVSVISVLDRGLAGALVCAGILLTGATPARAAAANKADLSALCDAATNHAARATGVPVSVLQAISLTETGRRRGGTTRPWPWTVNMEGKGHWFPTRDAALAFIDERHSAGARSFDLGCFQLNYRWHGGAFASFTDMFNPQANALYAARFLRTLYDEFGDWTRAAGAYHSRTPELARRYKARFSQYFTALTGAKPTTEAARVSEGALRNPAPDGGGSGPNRYPLLQAGQSAGLGSIVPRRAPGPSLFAASAPQG</sequence>
<accession>A0A1H2XJV6</accession>
<organism evidence="4 5">
    <name type="scientific">Allgaiera indica</name>
    <dbReference type="NCBI Taxonomy" id="765699"/>
    <lineage>
        <taxon>Bacteria</taxon>
        <taxon>Pseudomonadati</taxon>
        <taxon>Pseudomonadota</taxon>
        <taxon>Alphaproteobacteria</taxon>
        <taxon>Rhodobacterales</taxon>
        <taxon>Paracoccaceae</taxon>
        <taxon>Allgaiera</taxon>
    </lineage>
</organism>
<evidence type="ECO:0000259" key="3">
    <source>
        <dbReference type="Pfam" id="PF01464"/>
    </source>
</evidence>
<dbReference type="Gene3D" id="1.10.530.10">
    <property type="match status" value="1"/>
</dbReference>
<dbReference type="Pfam" id="PF01464">
    <property type="entry name" value="SLT"/>
    <property type="match status" value="1"/>
</dbReference>
<dbReference type="SUPFAM" id="SSF53955">
    <property type="entry name" value="Lysozyme-like"/>
    <property type="match status" value="1"/>
</dbReference>
<evidence type="ECO:0000256" key="1">
    <source>
        <dbReference type="ARBA" id="ARBA00009387"/>
    </source>
</evidence>
<comment type="caution">
    <text evidence="4">The sequence shown here is derived from an EMBL/GenBank/DDBJ whole genome shotgun (WGS) entry which is preliminary data.</text>
</comment>